<dbReference type="AlphaFoldDB" id="A0A8S4A908"/>
<dbReference type="GO" id="GO:0005634">
    <property type="term" value="C:nucleus"/>
    <property type="evidence" value="ECO:0007669"/>
    <property type="project" value="TreeGrafter"/>
</dbReference>
<dbReference type="Pfam" id="PF10253">
    <property type="entry name" value="PRCC"/>
    <property type="match status" value="1"/>
</dbReference>
<feature type="region of interest" description="Disordered" evidence="1">
    <location>
        <begin position="107"/>
        <end position="269"/>
    </location>
</feature>
<gene>
    <name evidence="2" type="ORF">CUNI_LOCUS20309</name>
</gene>
<keyword evidence="3" id="KW-1185">Reference proteome</keyword>
<feature type="region of interest" description="Disordered" evidence="1">
    <location>
        <begin position="465"/>
        <end position="487"/>
    </location>
</feature>
<organism evidence="2 3">
    <name type="scientific">Candidula unifasciata</name>
    <dbReference type="NCBI Taxonomy" id="100452"/>
    <lineage>
        <taxon>Eukaryota</taxon>
        <taxon>Metazoa</taxon>
        <taxon>Spiralia</taxon>
        <taxon>Lophotrochozoa</taxon>
        <taxon>Mollusca</taxon>
        <taxon>Gastropoda</taxon>
        <taxon>Heterobranchia</taxon>
        <taxon>Euthyneura</taxon>
        <taxon>Panpulmonata</taxon>
        <taxon>Eupulmonata</taxon>
        <taxon>Stylommatophora</taxon>
        <taxon>Helicina</taxon>
        <taxon>Helicoidea</taxon>
        <taxon>Geomitridae</taxon>
        <taxon>Candidula</taxon>
    </lineage>
</organism>
<proteinExistence type="predicted"/>
<feature type="region of interest" description="Disordered" evidence="1">
    <location>
        <begin position="308"/>
        <end position="347"/>
    </location>
</feature>
<dbReference type="PANTHER" id="PTHR13621">
    <property type="entry name" value="PROLINE-RICH PROTEIN PRCC"/>
    <property type="match status" value="1"/>
</dbReference>
<feature type="compositionally biased region" description="Basic and acidic residues" evidence="1">
    <location>
        <begin position="154"/>
        <end position="164"/>
    </location>
</feature>
<accession>A0A8S4A908</accession>
<evidence type="ECO:0000313" key="2">
    <source>
        <dbReference type="EMBL" id="CAG5134751.1"/>
    </source>
</evidence>
<dbReference type="PANTHER" id="PTHR13621:SF2">
    <property type="entry name" value="PROLINE-RICH PROTEIN PRCC"/>
    <property type="match status" value="1"/>
</dbReference>
<sequence>MSLVSYGASDGSDTSDDDTVTTNVQTTHKVETKNVLSSGHISDDEDFDASVGSSSVTSTWTSDVQSVKGFDNGLLRNLKPDDAVNSTSVTTLEDLPAPQSRIYATVTEETDLEDEVKPKASEIANAPKPPSKKLKQPVKITIPSLDEEPDNEDKELKKKTDSSKVKSGLFSLLPAPVHTSKKETNRPLIPYTLTKKPSSSTSSTISSTGGKQSTSTQLKSSTSTKVKSNTEAASTTEIFSKRMSTFNALTGYDSDSEDDDDAQGSTTNFFSLSSTSEVIAGSTQSDIAKKRLQSEEVSSSKSDITLTVVNQSKQEEDVASSEKKEKVENVVEEKVSGPEPGAVNDAPLDFRSVNRLSAWSGSSYGFLGPVGLSGPVQEHKSYSLSVSSSSLPSSSDYNMANSEVSSEMDDEGIETLADDDLKKFMGEKEFQKLQGKRKRFEEAVDFVDANVDDFVDPSEVTKHLTEETEYVSQRNKDNLPTAQQRRKKQITYLAYQAKERELELKNTWAQNRMTKKQTQSKYGF</sequence>
<feature type="compositionally biased region" description="Low complexity" evidence="1">
    <location>
        <begin position="386"/>
        <end position="395"/>
    </location>
</feature>
<dbReference type="Proteomes" id="UP000678393">
    <property type="component" value="Unassembled WGS sequence"/>
</dbReference>
<evidence type="ECO:0000313" key="3">
    <source>
        <dbReference type="Proteomes" id="UP000678393"/>
    </source>
</evidence>
<dbReference type="InterPro" id="IPR018800">
    <property type="entry name" value="PRCC"/>
</dbReference>
<feature type="compositionally biased region" description="Low complexity" evidence="1">
    <location>
        <begin position="192"/>
        <end position="227"/>
    </location>
</feature>
<feature type="compositionally biased region" description="Polar residues" evidence="1">
    <location>
        <begin position="229"/>
        <end position="248"/>
    </location>
</feature>
<comment type="caution">
    <text evidence="2">The sequence shown here is derived from an EMBL/GenBank/DDBJ whole genome shotgun (WGS) entry which is preliminary data.</text>
</comment>
<feature type="region of interest" description="Disordered" evidence="1">
    <location>
        <begin position="1"/>
        <end position="61"/>
    </location>
</feature>
<reference evidence="2" key="1">
    <citation type="submission" date="2021-04" db="EMBL/GenBank/DDBJ databases">
        <authorList>
            <consortium name="Molecular Ecology Group"/>
        </authorList>
    </citation>
    <scope>NUCLEOTIDE SEQUENCE</scope>
</reference>
<dbReference type="OrthoDB" id="206969at2759"/>
<feature type="compositionally biased region" description="Basic and acidic residues" evidence="1">
    <location>
        <begin position="313"/>
        <end position="336"/>
    </location>
</feature>
<feature type="compositionally biased region" description="Low complexity" evidence="1">
    <location>
        <begin position="50"/>
        <end position="61"/>
    </location>
</feature>
<feature type="compositionally biased region" description="Polar residues" evidence="1">
    <location>
        <begin position="470"/>
        <end position="483"/>
    </location>
</feature>
<protein>
    <recommendedName>
        <fullName evidence="4">Proline-rich protein PRCC</fullName>
    </recommendedName>
</protein>
<name>A0A8S4A908_9EUPU</name>
<dbReference type="EMBL" id="CAJHNH020007556">
    <property type="protein sequence ID" value="CAG5134751.1"/>
    <property type="molecule type" value="Genomic_DNA"/>
</dbReference>
<evidence type="ECO:0008006" key="4">
    <source>
        <dbReference type="Google" id="ProtNLM"/>
    </source>
</evidence>
<feature type="region of interest" description="Disordered" evidence="1">
    <location>
        <begin position="386"/>
        <end position="410"/>
    </location>
</feature>
<evidence type="ECO:0000256" key="1">
    <source>
        <dbReference type="SAM" id="MobiDB-lite"/>
    </source>
</evidence>
<feature type="compositionally biased region" description="Polar residues" evidence="1">
    <location>
        <begin position="396"/>
        <end position="405"/>
    </location>
</feature>